<organism evidence="1">
    <name type="scientific">Schistocephalus solidus</name>
    <name type="common">Tapeworm</name>
    <dbReference type="NCBI Taxonomy" id="70667"/>
    <lineage>
        <taxon>Eukaryota</taxon>
        <taxon>Metazoa</taxon>
        <taxon>Spiralia</taxon>
        <taxon>Lophotrochozoa</taxon>
        <taxon>Platyhelminthes</taxon>
        <taxon>Cestoda</taxon>
        <taxon>Eucestoda</taxon>
        <taxon>Diphyllobothriidea</taxon>
        <taxon>Diphyllobothriidae</taxon>
        <taxon>Schistocephalus</taxon>
    </lineage>
</organism>
<evidence type="ECO:0000313" key="1">
    <source>
        <dbReference type="EMBL" id="JAP61848.1"/>
    </source>
</evidence>
<dbReference type="EMBL" id="GEEE01001377">
    <property type="protein sequence ID" value="JAP61848.1"/>
    <property type="molecule type" value="Transcribed_RNA"/>
</dbReference>
<dbReference type="AlphaFoldDB" id="A0A0V0J7W5"/>
<reference evidence="1" key="1">
    <citation type="submission" date="2016-01" db="EMBL/GenBank/DDBJ databases">
        <title>Reference transcriptome for the parasite Schistocephalus solidus: insights into the molecular evolution of parasitism.</title>
        <authorList>
            <person name="Hebert F.O."/>
            <person name="Grambauer S."/>
            <person name="Barber I."/>
            <person name="Landry C.R."/>
            <person name="Aubin-Horth N."/>
        </authorList>
    </citation>
    <scope>NUCLEOTIDE SEQUENCE</scope>
</reference>
<name>A0A0V0J7W5_SCHSO</name>
<proteinExistence type="predicted"/>
<accession>A0A0V0J7W5</accession>
<dbReference type="EMBL" id="GEEE01019727">
    <property type="protein sequence ID" value="JAP43498.1"/>
    <property type="molecule type" value="Transcribed_RNA"/>
</dbReference>
<gene>
    <name evidence="1" type="ORF">TR166988</name>
</gene>
<sequence>MGVLEITPCILGSTFNMEVILWRNVPVQFPLPCHVFTLPIHNQRYIGFYKSLDLHARLFAIQCEVPAKSLRLISHPLLHSPSFWHPGSQNFISLAWSLLTFDLINCAPLLSVRLSRTLSFYGYWTPLHVKLQTRPTNYEDQRPAKLETFGLPHESTKIGGRIV</sequence>
<protein>
    <submittedName>
        <fullName evidence="1">Uncharacterized protein</fullName>
    </submittedName>
</protein>